<keyword evidence="1" id="KW-0808">Transferase</keyword>
<organism evidence="4 5">
    <name type="scientific">Faecalicoccus pleomorphus</name>
    <dbReference type="NCBI Taxonomy" id="1323"/>
    <lineage>
        <taxon>Bacteria</taxon>
        <taxon>Bacillati</taxon>
        <taxon>Bacillota</taxon>
        <taxon>Erysipelotrichia</taxon>
        <taxon>Erysipelotrichales</taxon>
        <taxon>Erysipelotrichaceae</taxon>
        <taxon>Faecalicoccus</taxon>
    </lineage>
</organism>
<dbReference type="SUPFAM" id="SSF52402">
    <property type="entry name" value="Adenine nucleotide alpha hydrolases-like"/>
    <property type="match status" value="1"/>
</dbReference>
<proteinExistence type="predicted"/>
<feature type="binding site" evidence="2">
    <location>
        <position position="133"/>
    </location>
    <ligand>
        <name>ATP</name>
        <dbReference type="ChEBI" id="CHEBI:30616"/>
    </ligand>
</feature>
<evidence type="ECO:0000256" key="1">
    <source>
        <dbReference type="ARBA" id="ARBA00022679"/>
    </source>
</evidence>
<dbReference type="RefSeq" id="WP_022789054.1">
    <property type="nucleotide sequence ID" value="NZ_UHFX01000003.1"/>
</dbReference>
<feature type="binding site" evidence="2">
    <location>
        <position position="138"/>
    </location>
    <ligand>
        <name>ATP</name>
        <dbReference type="ChEBI" id="CHEBI:30616"/>
    </ligand>
</feature>
<dbReference type="EMBL" id="UHFX01000003">
    <property type="protein sequence ID" value="SUO03677.1"/>
    <property type="molecule type" value="Genomic_DNA"/>
</dbReference>
<keyword evidence="2" id="KW-0547">Nucleotide-binding</keyword>
<reference evidence="4 5" key="1">
    <citation type="submission" date="2018-06" db="EMBL/GenBank/DDBJ databases">
        <authorList>
            <consortium name="Pathogen Informatics"/>
            <person name="Doyle S."/>
        </authorList>
    </citation>
    <scope>NUCLEOTIDE SEQUENCE [LARGE SCALE GENOMIC DNA]</scope>
    <source>
        <strain evidence="4 5">NCTC11087</strain>
    </source>
</reference>
<protein>
    <submittedName>
        <fullName evidence="4">MesJ/Ycf62 family protein</fullName>
    </submittedName>
</protein>
<evidence type="ECO:0000313" key="4">
    <source>
        <dbReference type="EMBL" id="SUO03677.1"/>
    </source>
</evidence>
<evidence type="ECO:0000256" key="2">
    <source>
        <dbReference type="PIRSR" id="PIRSR004976-51"/>
    </source>
</evidence>
<sequence length="251" mass="29020">MKIQSVLRAIRKADQDFGLIEDNDKICVALSGGKDSMLLFVALSMYQKFAPHPFSLCGIHVDVGFEDFEHEKMKDFAKQYNLDLHIEKTKIFDILKLHPNNKGKIQCSLCSTLKKGVLFDKAKEFGCNKIALGHHGDDAIETLLLNMVHGSKIATFQPKQYMSRMNMYMIRPMIYLKEQEIIDICKNNQIPAVRRVCPNDGVTQRQQMKDILHQFYRQFPQAQDNFLNALANQEQLSLWKKENSEFKDMTI</sequence>
<dbReference type="InterPro" id="IPR011063">
    <property type="entry name" value="TilS/TtcA_N"/>
</dbReference>
<keyword evidence="5" id="KW-1185">Reference proteome</keyword>
<dbReference type="InterPro" id="IPR014729">
    <property type="entry name" value="Rossmann-like_a/b/a_fold"/>
</dbReference>
<dbReference type="GO" id="GO:0016740">
    <property type="term" value="F:transferase activity"/>
    <property type="evidence" value="ECO:0007669"/>
    <property type="project" value="UniProtKB-KW"/>
</dbReference>
<dbReference type="Pfam" id="PF01171">
    <property type="entry name" value="ATP_bind_3"/>
    <property type="match status" value="1"/>
</dbReference>
<feature type="domain" description="tRNA(Ile)-lysidine/2-thiocytidine synthase N-terminal" evidence="3">
    <location>
        <begin position="25"/>
        <end position="191"/>
    </location>
</feature>
<feature type="binding site" evidence="2">
    <location>
        <begin position="29"/>
        <end position="31"/>
    </location>
    <ligand>
        <name>ATP</name>
        <dbReference type="ChEBI" id="CHEBI:30616"/>
    </ligand>
</feature>
<feature type="binding site" evidence="2">
    <location>
        <position position="61"/>
    </location>
    <ligand>
        <name>ATP</name>
        <dbReference type="ChEBI" id="CHEBI:30616"/>
    </ligand>
</feature>
<dbReference type="GO" id="GO:0005524">
    <property type="term" value="F:ATP binding"/>
    <property type="evidence" value="ECO:0007669"/>
    <property type="project" value="UniProtKB-KW"/>
</dbReference>
<dbReference type="PANTHER" id="PTHR43686">
    <property type="entry name" value="SULFURTRANSFERASE-RELATED"/>
    <property type="match status" value="1"/>
</dbReference>
<feature type="binding site" evidence="2">
    <location>
        <position position="35"/>
    </location>
    <ligand>
        <name>ATP</name>
        <dbReference type="ChEBI" id="CHEBI:30616"/>
    </ligand>
</feature>
<dbReference type="PANTHER" id="PTHR43686:SF1">
    <property type="entry name" value="AMINOTRAN_5 DOMAIN-CONTAINING PROTEIN"/>
    <property type="match status" value="1"/>
</dbReference>
<keyword evidence="2" id="KW-0067">ATP-binding</keyword>
<dbReference type="GeneID" id="77461529"/>
<evidence type="ECO:0000313" key="5">
    <source>
        <dbReference type="Proteomes" id="UP000255523"/>
    </source>
</evidence>
<dbReference type="Proteomes" id="UP000255523">
    <property type="component" value="Unassembled WGS sequence"/>
</dbReference>
<name>A0A380LKB6_9FIRM</name>
<dbReference type="CDD" id="cd24138">
    <property type="entry name" value="TtcA-like"/>
    <property type="match status" value="1"/>
</dbReference>
<dbReference type="InterPro" id="IPR035107">
    <property type="entry name" value="tRNA_thiolation_TtcA_Ctu1"/>
</dbReference>
<evidence type="ECO:0000259" key="3">
    <source>
        <dbReference type="Pfam" id="PF01171"/>
    </source>
</evidence>
<accession>A0A380LKB6</accession>
<dbReference type="GO" id="GO:0008033">
    <property type="term" value="P:tRNA processing"/>
    <property type="evidence" value="ECO:0007669"/>
    <property type="project" value="InterPro"/>
</dbReference>
<dbReference type="Gene3D" id="3.40.50.620">
    <property type="entry name" value="HUPs"/>
    <property type="match status" value="1"/>
</dbReference>
<dbReference type="PIRSF" id="PIRSF004976">
    <property type="entry name" value="ATPase_YdaO"/>
    <property type="match status" value="1"/>
</dbReference>
<dbReference type="OrthoDB" id="9801054at2"/>
<gene>
    <name evidence="4" type="primary">ttcA</name>
    <name evidence="4" type="ORF">NCTC11087_00546</name>
</gene>
<dbReference type="AlphaFoldDB" id="A0A380LKB6"/>